<reference evidence="2 3" key="1">
    <citation type="submission" date="2021-06" db="EMBL/GenBank/DDBJ databases">
        <authorList>
            <person name="Palmer J.M."/>
        </authorList>
    </citation>
    <scope>NUCLEOTIDE SEQUENCE [LARGE SCALE GENOMIC DNA]</scope>
    <source>
        <strain evidence="2 3">AS_MEX2019</strain>
        <tissue evidence="2">Muscle</tissue>
    </source>
</reference>
<proteinExistence type="predicted"/>
<dbReference type="Proteomes" id="UP001469553">
    <property type="component" value="Unassembled WGS sequence"/>
</dbReference>
<evidence type="ECO:0000313" key="2">
    <source>
        <dbReference type="EMBL" id="MEQ2307225.1"/>
    </source>
</evidence>
<evidence type="ECO:0000313" key="3">
    <source>
        <dbReference type="Proteomes" id="UP001469553"/>
    </source>
</evidence>
<dbReference type="EMBL" id="JAHRIP010066999">
    <property type="protein sequence ID" value="MEQ2307225.1"/>
    <property type="molecule type" value="Genomic_DNA"/>
</dbReference>
<gene>
    <name evidence="2" type="ORF">AMECASPLE_016167</name>
</gene>
<evidence type="ECO:0000256" key="1">
    <source>
        <dbReference type="SAM" id="MobiDB-lite"/>
    </source>
</evidence>
<sequence>MVGRRRGGIAHELFACFSAPDRKGQSEKNTPTLVWNKSDSSSGSYSDMKSESKKSCEAQLQKGKGGNSGLPMMLLPV</sequence>
<name>A0ABV0ZM69_9TELE</name>
<comment type="caution">
    <text evidence="2">The sequence shown here is derived from an EMBL/GenBank/DDBJ whole genome shotgun (WGS) entry which is preliminary data.</text>
</comment>
<feature type="region of interest" description="Disordered" evidence="1">
    <location>
        <begin position="20"/>
        <end position="77"/>
    </location>
</feature>
<accession>A0ABV0ZM69</accession>
<protein>
    <submittedName>
        <fullName evidence="2">Uncharacterized protein</fullName>
    </submittedName>
</protein>
<organism evidence="2 3">
    <name type="scientific">Ameca splendens</name>
    <dbReference type="NCBI Taxonomy" id="208324"/>
    <lineage>
        <taxon>Eukaryota</taxon>
        <taxon>Metazoa</taxon>
        <taxon>Chordata</taxon>
        <taxon>Craniata</taxon>
        <taxon>Vertebrata</taxon>
        <taxon>Euteleostomi</taxon>
        <taxon>Actinopterygii</taxon>
        <taxon>Neopterygii</taxon>
        <taxon>Teleostei</taxon>
        <taxon>Neoteleostei</taxon>
        <taxon>Acanthomorphata</taxon>
        <taxon>Ovalentaria</taxon>
        <taxon>Atherinomorphae</taxon>
        <taxon>Cyprinodontiformes</taxon>
        <taxon>Goodeidae</taxon>
        <taxon>Ameca</taxon>
    </lineage>
</organism>
<keyword evidence="3" id="KW-1185">Reference proteome</keyword>
<feature type="compositionally biased region" description="Low complexity" evidence="1">
    <location>
        <begin position="37"/>
        <end position="47"/>
    </location>
</feature>